<evidence type="ECO:0000256" key="3">
    <source>
        <dbReference type="ARBA" id="ARBA00022839"/>
    </source>
</evidence>
<dbReference type="PANTHER" id="PTHR30231">
    <property type="entry name" value="DNA POLYMERASE III SUBUNIT EPSILON"/>
    <property type="match status" value="1"/>
</dbReference>
<sequence>MSHGFAAQPGWYPDPSRHAPLRWFDGFRWTDAVSNAPGWYPDPWQKAPHRWFDGHLWTDALQPPALHHQPAPLDTGAGASTSIRPAAGLAPQLASLLGTASRFAVMDVETTGLRHTDRVVEITVLTLDHSGTVTNTFDTVVNPMRDVGPTWIHGLTAADVAGAPTFGEIAHAVAELLDGAIVVAHNRPFDTRMVGLELERSGIDVRWGSGLDTLAVTRCKLAAACFEHGVQHENQHRALGDARATAGLLQAIAGRFPEPGTPTAATRYRKAHSARVCARDGESIAQPLPFLADISQGLHTAADVAPYEILLDQALADLQLTAEERTELQCLASDLGLDDAAVHAAHTHFLNAAIEAALEDAVVTDDEIDRLLRVAALLDLPTEVVTARTHQHRAESVIVDLGAGTIVCFTGDDGRPREELEELALEYGLTPARSMTKAVDVLVAADPATMSGKAKTAHKQGKPIVSAEDFVAALRSGRKPNGTRMRMAGLACVCDKCGSTWTASRRSKLCRSCLGTPRAKSRAKKVVGDHSDLAFDPPSVQPVL</sequence>
<keyword evidence="2" id="KW-0378">Hydrolase</keyword>
<dbReference type="InterPro" id="IPR012337">
    <property type="entry name" value="RNaseH-like_sf"/>
</dbReference>
<dbReference type="SMART" id="SM00479">
    <property type="entry name" value="EXOIII"/>
    <property type="match status" value="1"/>
</dbReference>
<evidence type="ECO:0000259" key="5">
    <source>
        <dbReference type="SMART" id="SM00479"/>
    </source>
</evidence>
<dbReference type="InterPro" id="IPR018929">
    <property type="entry name" value="DUF2510"/>
</dbReference>
<dbReference type="EMBL" id="JBIAMT010000003">
    <property type="protein sequence ID" value="MFF0498219.1"/>
    <property type="molecule type" value="Genomic_DNA"/>
</dbReference>
<dbReference type="RefSeq" id="WP_387395386.1">
    <property type="nucleotide sequence ID" value="NZ_JBIAMT010000003.1"/>
</dbReference>
<dbReference type="InterPro" id="IPR013520">
    <property type="entry name" value="Ribonucl_H"/>
</dbReference>
<evidence type="ECO:0000256" key="2">
    <source>
        <dbReference type="ARBA" id="ARBA00022801"/>
    </source>
</evidence>
<dbReference type="InterPro" id="IPR036397">
    <property type="entry name" value="RNaseH_sf"/>
</dbReference>
<evidence type="ECO:0000256" key="1">
    <source>
        <dbReference type="ARBA" id="ARBA00022722"/>
    </source>
</evidence>
<feature type="domain" description="Exonuclease" evidence="5">
    <location>
        <begin position="102"/>
        <end position="258"/>
    </location>
</feature>
<dbReference type="GO" id="GO:0004527">
    <property type="term" value="F:exonuclease activity"/>
    <property type="evidence" value="ECO:0007669"/>
    <property type="project" value="UniProtKB-KW"/>
</dbReference>
<evidence type="ECO:0000313" key="6">
    <source>
        <dbReference type="EMBL" id="MFF0498219.1"/>
    </source>
</evidence>
<dbReference type="SUPFAM" id="SSF52113">
    <property type="entry name" value="BRCT domain"/>
    <property type="match status" value="1"/>
</dbReference>
<dbReference type="PANTHER" id="PTHR30231:SF4">
    <property type="entry name" value="PROTEIN NEN2"/>
    <property type="match status" value="1"/>
</dbReference>
<organism evidence="6 7">
    <name type="scientific">Nocardia aobensis</name>
    <dbReference type="NCBI Taxonomy" id="257277"/>
    <lineage>
        <taxon>Bacteria</taxon>
        <taxon>Bacillati</taxon>
        <taxon>Actinomycetota</taxon>
        <taxon>Actinomycetes</taxon>
        <taxon>Mycobacteriales</taxon>
        <taxon>Nocardiaceae</taxon>
        <taxon>Nocardia</taxon>
    </lineage>
</organism>
<dbReference type="Proteomes" id="UP001601442">
    <property type="component" value="Unassembled WGS sequence"/>
</dbReference>
<gene>
    <name evidence="6" type="ORF">ACFYU5_17555</name>
</gene>
<protein>
    <submittedName>
        <fullName evidence="6">Exonuclease domain-containing protein</fullName>
    </submittedName>
</protein>
<dbReference type="Gene3D" id="3.40.50.10190">
    <property type="entry name" value="BRCT domain"/>
    <property type="match status" value="1"/>
</dbReference>
<dbReference type="Pfam" id="PF00929">
    <property type="entry name" value="RNase_T"/>
    <property type="match status" value="1"/>
</dbReference>
<keyword evidence="1" id="KW-0540">Nuclease</keyword>
<dbReference type="Pfam" id="PF00533">
    <property type="entry name" value="BRCT"/>
    <property type="match status" value="1"/>
</dbReference>
<dbReference type="InterPro" id="IPR036420">
    <property type="entry name" value="BRCT_dom_sf"/>
</dbReference>
<dbReference type="SUPFAM" id="SSF53098">
    <property type="entry name" value="Ribonuclease H-like"/>
    <property type="match status" value="1"/>
</dbReference>
<dbReference type="Pfam" id="PF10708">
    <property type="entry name" value="DUF2510"/>
    <property type="match status" value="1"/>
</dbReference>
<dbReference type="InterPro" id="IPR001357">
    <property type="entry name" value="BRCT_dom"/>
</dbReference>
<keyword evidence="7" id="KW-1185">Reference proteome</keyword>
<evidence type="ECO:0000259" key="4">
    <source>
        <dbReference type="SMART" id="SM00292"/>
    </source>
</evidence>
<comment type="caution">
    <text evidence="6">The sequence shown here is derived from an EMBL/GenBank/DDBJ whole genome shotgun (WGS) entry which is preliminary data.</text>
</comment>
<proteinExistence type="predicted"/>
<keyword evidence="3 6" id="KW-0269">Exonuclease</keyword>
<reference evidence="6 7" key="1">
    <citation type="submission" date="2024-10" db="EMBL/GenBank/DDBJ databases">
        <title>The Natural Products Discovery Center: Release of the First 8490 Sequenced Strains for Exploring Actinobacteria Biosynthetic Diversity.</title>
        <authorList>
            <person name="Kalkreuter E."/>
            <person name="Kautsar S.A."/>
            <person name="Yang D."/>
            <person name="Bader C.D."/>
            <person name="Teijaro C.N."/>
            <person name="Fluegel L."/>
            <person name="Davis C.M."/>
            <person name="Simpson J.R."/>
            <person name="Lauterbach L."/>
            <person name="Steele A.D."/>
            <person name="Gui C."/>
            <person name="Meng S."/>
            <person name="Li G."/>
            <person name="Viehrig K."/>
            <person name="Ye F."/>
            <person name="Su P."/>
            <person name="Kiefer A.F."/>
            <person name="Nichols A."/>
            <person name="Cepeda A.J."/>
            <person name="Yan W."/>
            <person name="Fan B."/>
            <person name="Jiang Y."/>
            <person name="Adhikari A."/>
            <person name="Zheng C.-J."/>
            <person name="Schuster L."/>
            <person name="Cowan T.M."/>
            <person name="Smanski M.J."/>
            <person name="Chevrette M.G."/>
            <person name="De Carvalho L.P.S."/>
            <person name="Shen B."/>
        </authorList>
    </citation>
    <scope>NUCLEOTIDE SEQUENCE [LARGE SCALE GENOMIC DNA]</scope>
    <source>
        <strain evidence="6 7">NPDC004119</strain>
    </source>
</reference>
<feature type="domain" description="BRCT" evidence="4">
    <location>
        <begin position="399"/>
        <end position="477"/>
    </location>
</feature>
<dbReference type="Gene3D" id="3.30.420.10">
    <property type="entry name" value="Ribonuclease H-like superfamily/Ribonuclease H"/>
    <property type="match status" value="1"/>
</dbReference>
<dbReference type="CDD" id="cd06127">
    <property type="entry name" value="DEDDh"/>
    <property type="match status" value="1"/>
</dbReference>
<evidence type="ECO:0000313" key="7">
    <source>
        <dbReference type="Proteomes" id="UP001601442"/>
    </source>
</evidence>
<name>A0ABW6P5B2_9NOCA</name>
<dbReference type="SMART" id="SM00292">
    <property type="entry name" value="BRCT"/>
    <property type="match status" value="1"/>
</dbReference>
<accession>A0ABW6P5B2</accession>